<evidence type="ECO:0000256" key="2">
    <source>
        <dbReference type="ARBA" id="ARBA00010274"/>
    </source>
</evidence>
<keyword evidence="8" id="KW-1185">Reference proteome</keyword>
<evidence type="ECO:0000313" key="8">
    <source>
        <dbReference type="Proteomes" id="UP001279734"/>
    </source>
</evidence>
<dbReference type="GO" id="GO:0005654">
    <property type="term" value="C:nucleoplasm"/>
    <property type="evidence" value="ECO:0007669"/>
    <property type="project" value="UniProtKB-SubCell"/>
</dbReference>
<dbReference type="InterPro" id="IPR044898">
    <property type="entry name" value="CDI_dom_sf"/>
</dbReference>
<name>A0AAD3SYZ9_NEPGR</name>
<keyword evidence="3" id="KW-0649">Protein kinase inhibitor</keyword>
<evidence type="ECO:0000256" key="3">
    <source>
        <dbReference type="ARBA" id="ARBA00023013"/>
    </source>
</evidence>
<evidence type="ECO:0000256" key="1">
    <source>
        <dbReference type="ARBA" id="ARBA00004642"/>
    </source>
</evidence>
<sequence>MGKYMRKLKSAAEVAAMDVSQSELGVRTRAKTLALRRLQRTASPSPSSSPANSGSYLQLRSRRLRKPPIVTESKKPKYPPFDTTSQNPNPGRNSDARCSSRVKVASVNSGSGFIAGLKDVDDEVTQKADYDEITVNEEDNNEDNNDVGIEASFGENVLDSEERGRSTRESTPCNLIRDPNSVQTPCSTTRATSSAEATRRLQNSMQGHIIPSAHEMDEFFAGAEEEQRQRFIQKYNFDPVDEKPLPGCYEWESLEHPNRSRRCSLFSIGGFHSEQESVKSLVNRGNRNPSLRAKPQVFLR</sequence>
<dbReference type="PIRSF" id="PIRSF017811">
    <property type="entry name" value="CDK_inhib_pln"/>
    <property type="match status" value="1"/>
</dbReference>
<dbReference type="Proteomes" id="UP001279734">
    <property type="component" value="Unassembled WGS sequence"/>
</dbReference>
<evidence type="ECO:0000259" key="6">
    <source>
        <dbReference type="Pfam" id="PF02234"/>
    </source>
</evidence>
<feature type="region of interest" description="Disordered" evidence="5">
    <location>
        <begin position="281"/>
        <end position="300"/>
    </location>
</feature>
<dbReference type="PANTHER" id="PTHR46776">
    <property type="entry name" value="CYCLIN-DEPENDENT KINASE INHIBITOR 4-RELATED"/>
    <property type="match status" value="1"/>
</dbReference>
<dbReference type="InterPro" id="IPR044275">
    <property type="entry name" value="KRP"/>
</dbReference>
<feature type="domain" description="Cyclin-dependent kinase inhibitor" evidence="6">
    <location>
        <begin position="210"/>
        <end position="254"/>
    </location>
</feature>
<dbReference type="GO" id="GO:0051726">
    <property type="term" value="P:regulation of cell cycle"/>
    <property type="evidence" value="ECO:0007669"/>
    <property type="project" value="InterPro"/>
</dbReference>
<reference evidence="7" key="1">
    <citation type="submission" date="2023-05" db="EMBL/GenBank/DDBJ databases">
        <title>Nepenthes gracilis genome sequencing.</title>
        <authorList>
            <person name="Fukushima K."/>
        </authorList>
    </citation>
    <scope>NUCLEOTIDE SEQUENCE</scope>
    <source>
        <strain evidence="7">SING2019-196</strain>
    </source>
</reference>
<comment type="similarity">
    <text evidence="2">Belongs to the CDI family. ICK/KRP subfamily.</text>
</comment>
<dbReference type="Gene3D" id="4.10.365.10">
    <property type="entry name" value="p27"/>
    <property type="match status" value="1"/>
</dbReference>
<dbReference type="Pfam" id="PF02234">
    <property type="entry name" value="CDI"/>
    <property type="match status" value="1"/>
</dbReference>
<feature type="compositionally biased region" description="Low complexity" evidence="5">
    <location>
        <begin position="36"/>
        <end position="55"/>
    </location>
</feature>
<comment type="subcellular location">
    <subcellularLocation>
        <location evidence="1">Nucleus</location>
        <location evidence="1">Nucleoplasm</location>
    </subcellularLocation>
</comment>
<dbReference type="InterPro" id="IPR003175">
    <property type="entry name" value="CDI_dom"/>
</dbReference>
<feature type="compositionally biased region" description="Polar residues" evidence="5">
    <location>
        <begin position="82"/>
        <end position="92"/>
    </location>
</feature>
<proteinExistence type="inferred from homology"/>
<dbReference type="EMBL" id="BSYO01000021">
    <property type="protein sequence ID" value="GMH20300.1"/>
    <property type="molecule type" value="Genomic_DNA"/>
</dbReference>
<organism evidence="7 8">
    <name type="scientific">Nepenthes gracilis</name>
    <name type="common">Slender pitcher plant</name>
    <dbReference type="NCBI Taxonomy" id="150966"/>
    <lineage>
        <taxon>Eukaryota</taxon>
        <taxon>Viridiplantae</taxon>
        <taxon>Streptophyta</taxon>
        <taxon>Embryophyta</taxon>
        <taxon>Tracheophyta</taxon>
        <taxon>Spermatophyta</taxon>
        <taxon>Magnoliopsida</taxon>
        <taxon>eudicotyledons</taxon>
        <taxon>Gunneridae</taxon>
        <taxon>Pentapetalae</taxon>
        <taxon>Caryophyllales</taxon>
        <taxon>Nepenthaceae</taxon>
        <taxon>Nepenthes</taxon>
    </lineage>
</organism>
<feature type="region of interest" description="Disordered" evidence="5">
    <location>
        <begin position="1"/>
        <end position="22"/>
    </location>
</feature>
<feature type="region of interest" description="Disordered" evidence="5">
    <location>
        <begin position="36"/>
        <end position="102"/>
    </location>
</feature>
<dbReference type="GO" id="GO:0004861">
    <property type="term" value="F:cyclin-dependent protein serine/threonine kinase inhibitor activity"/>
    <property type="evidence" value="ECO:0007669"/>
    <property type="project" value="InterPro"/>
</dbReference>
<accession>A0AAD3SYZ9</accession>
<dbReference type="AlphaFoldDB" id="A0AAD3SYZ9"/>
<gene>
    <name evidence="7" type="ORF">Nepgr_022141</name>
</gene>
<feature type="region of interest" description="Disordered" evidence="5">
    <location>
        <begin position="153"/>
        <end position="189"/>
    </location>
</feature>
<protein>
    <recommendedName>
        <fullName evidence="6">Cyclin-dependent kinase inhibitor domain-containing protein</fullName>
    </recommendedName>
</protein>
<evidence type="ECO:0000256" key="5">
    <source>
        <dbReference type="SAM" id="MobiDB-lite"/>
    </source>
</evidence>
<evidence type="ECO:0000256" key="4">
    <source>
        <dbReference type="ARBA" id="ARBA00023306"/>
    </source>
</evidence>
<evidence type="ECO:0000313" key="7">
    <source>
        <dbReference type="EMBL" id="GMH20300.1"/>
    </source>
</evidence>
<comment type="caution">
    <text evidence="7">The sequence shown here is derived from an EMBL/GenBank/DDBJ whole genome shotgun (WGS) entry which is preliminary data.</text>
</comment>
<keyword evidence="4" id="KW-0131">Cell cycle</keyword>